<dbReference type="HOGENOM" id="CLU_1541500_0_0_1"/>
<dbReference type="GeneID" id="8589911"/>
<dbReference type="GO" id="GO:0004623">
    <property type="term" value="F:phospholipase A2 activity"/>
    <property type="evidence" value="ECO:0007669"/>
    <property type="project" value="InterPro"/>
</dbReference>
<dbReference type="InterPro" id="IPR053322">
    <property type="entry name" value="PLA2-like"/>
</dbReference>
<dbReference type="WormBase" id="CBG23784">
    <property type="protein sequence ID" value="CBP13224"/>
    <property type="gene ID" value="WBGene00042046"/>
</dbReference>
<dbReference type="KEGG" id="cbr:CBG_23784"/>
<name>A8WJA0_CAEBR</name>
<organism evidence="4 5">
    <name type="scientific">Caenorhabditis briggsae</name>
    <dbReference type="NCBI Taxonomy" id="6238"/>
    <lineage>
        <taxon>Eukaryota</taxon>
        <taxon>Metazoa</taxon>
        <taxon>Ecdysozoa</taxon>
        <taxon>Nematoda</taxon>
        <taxon>Chromadorea</taxon>
        <taxon>Rhabditida</taxon>
        <taxon>Rhabditina</taxon>
        <taxon>Rhabditomorpha</taxon>
        <taxon>Rhabditoidea</taxon>
        <taxon>Rhabditidae</taxon>
        <taxon>Peloderinae</taxon>
        <taxon>Caenorhabditis</taxon>
    </lineage>
</organism>
<dbReference type="InterPro" id="IPR033113">
    <property type="entry name" value="PLA2_histidine"/>
</dbReference>
<evidence type="ECO:0000256" key="1">
    <source>
        <dbReference type="ARBA" id="ARBA00004613"/>
    </source>
</evidence>
<feature type="signal peptide" evidence="3">
    <location>
        <begin position="1"/>
        <end position="17"/>
    </location>
</feature>
<dbReference type="GO" id="GO:0050482">
    <property type="term" value="P:arachidonate secretion"/>
    <property type="evidence" value="ECO:0007669"/>
    <property type="project" value="InterPro"/>
</dbReference>
<dbReference type="EMBL" id="HE601070">
    <property type="protein sequence ID" value="CAP20543.2"/>
    <property type="molecule type" value="Genomic_DNA"/>
</dbReference>
<dbReference type="Gene3D" id="1.20.90.10">
    <property type="entry name" value="Phospholipase A2 domain"/>
    <property type="match status" value="1"/>
</dbReference>
<evidence type="ECO:0000313" key="6">
    <source>
        <dbReference type="WormBase" id="CBG23784"/>
    </source>
</evidence>
<feature type="chain" id="PRO_5002731120" evidence="3">
    <location>
        <begin position="18"/>
        <end position="185"/>
    </location>
</feature>
<dbReference type="GO" id="GO:0006644">
    <property type="term" value="P:phospholipid metabolic process"/>
    <property type="evidence" value="ECO:0007669"/>
    <property type="project" value="InterPro"/>
</dbReference>
<dbReference type="GO" id="GO:0005576">
    <property type="term" value="C:extracellular region"/>
    <property type="evidence" value="ECO:0007669"/>
    <property type="project" value="UniProtKB-SubCell"/>
</dbReference>
<dbReference type="RefSeq" id="XP_045091162.1">
    <property type="nucleotide sequence ID" value="XM_045240873.1"/>
</dbReference>
<dbReference type="PANTHER" id="PTHR34228">
    <property type="entry name" value="PROTEIN CBG09474-RELATED"/>
    <property type="match status" value="1"/>
</dbReference>
<evidence type="ECO:0000256" key="3">
    <source>
        <dbReference type="SAM" id="SignalP"/>
    </source>
</evidence>
<dbReference type="SUPFAM" id="SSF48619">
    <property type="entry name" value="Phospholipase A2, PLA2"/>
    <property type="match status" value="1"/>
</dbReference>
<dbReference type="eggNOG" id="ENOG502SUNX">
    <property type="taxonomic scope" value="Eukaryota"/>
</dbReference>
<keyword evidence="5" id="KW-1185">Reference proteome</keyword>
<proteinExistence type="predicted"/>
<dbReference type="Proteomes" id="UP000008549">
    <property type="component" value="Unassembled WGS sequence"/>
</dbReference>
<dbReference type="PANTHER" id="PTHR34228:SF3">
    <property type="entry name" value="PHOSPHOLIPASE A2-LIKE PROTEIN Y52B11A.8"/>
    <property type="match status" value="1"/>
</dbReference>
<keyword evidence="3" id="KW-0732">Signal</keyword>
<protein>
    <submittedName>
        <fullName evidence="4">Protein CBG23784</fullName>
    </submittedName>
</protein>
<reference evidence="4 5" key="1">
    <citation type="journal article" date="2003" name="PLoS Biol.">
        <title>The genome sequence of Caenorhabditis briggsae: a platform for comparative genomics.</title>
        <authorList>
            <person name="Stein L.D."/>
            <person name="Bao Z."/>
            <person name="Blasiar D."/>
            <person name="Blumenthal T."/>
            <person name="Brent M.R."/>
            <person name="Chen N."/>
            <person name="Chinwalla A."/>
            <person name="Clarke L."/>
            <person name="Clee C."/>
            <person name="Coghlan A."/>
            <person name="Coulson A."/>
            <person name="D'Eustachio P."/>
            <person name="Fitch D.H."/>
            <person name="Fulton L.A."/>
            <person name="Fulton R.E."/>
            <person name="Griffiths-Jones S."/>
            <person name="Harris T.W."/>
            <person name="Hillier L.W."/>
            <person name="Kamath R."/>
            <person name="Kuwabara P.E."/>
            <person name="Mardis E.R."/>
            <person name="Marra M.A."/>
            <person name="Miner T.L."/>
            <person name="Minx P."/>
            <person name="Mullikin J.C."/>
            <person name="Plumb R.W."/>
            <person name="Rogers J."/>
            <person name="Schein J.E."/>
            <person name="Sohrmann M."/>
            <person name="Spieth J."/>
            <person name="Stajich J.E."/>
            <person name="Wei C."/>
            <person name="Willey D."/>
            <person name="Wilson R.K."/>
            <person name="Durbin R."/>
            <person name="Waterston R.H."/>
        </authorList>
    </citation>
    <scope>NUCLEOTIDE SEQUENCE [LARGE SCALE GENOMIC DNA]</scope>
    <source>
        <strain evidence="4 5">AF16</strain>
    </source>
</reference>
<reference evidence="4 5" key="2">
    <citation type="journal article" date="2011" name="PLoS Genet.">
        <title>Caenorhabditis briggsae recombinant inbred line genotypes reveal inter-strain incompatibility and the evolution of recombination.</title>
        <authorList>
            <person name="Ross J.A."/>
            <person name="Koboldt D.C."/>
            <person name="Staisch J.E."/>
            <person name="Chamberlin H.M."/>
            <person name="Gupta B.P."/>
            <person name="Miller R.D."/>
            <person name="Baird S.E."/>
            <person name="Haag E.S."/>
        </authorList>
    </citation>
    <scope>NUCLEOTIDE SEQUENCE [LARGE SCALE GENOMIC DNA]</scope>
    <source>
        <strain evidence="4 5">AF16</strain>
    </source>
</reference>
<sequence length="185" mass="20472">MRATWLLLIVVVTASESATSSSSTTQKPTTTTISAEIRNAKLPQGTVRLQRLQTTKIVAVLKNAPWECGTDEFTKSISEGEIMAKCPKLRDHWNSCCYQHDNCYDAQSGQQFCDDTFCSCLERRSRSSKSCHDESAPLFCDLVRTFGEDAYIASAPNATTTTESTVEKDDYDYESHVLKNATSSG</sequence>
<accession>A8WJA0</accession>
<evidence type="ECO:0000313" key="5">
    <source>
        <dbReference type="Proteomes" id="UP000008549"/>
    </source>
</evidence>
<evidence type="ECO:0000256" key="2">
    <source>
        <dbReference type="ARBA" id="ARBA00022525"/>
    </source>
</evidence>
<dbReference type="InterPro" id="IPR036444">
    <property type="entry name" value="PLipase_A2_dom_sf"/>
</dbReference>
<dbReference type="OMA" id="CHDESAP"/>
<dbReference type="STRING" id="6238.A8WJA0"/>
<keyword evidence="2" id="KW-0964">Secreted</keyword>
<comment type="subcellular location">
    <subcellularLocation>
        <location evidence="1">Secreted</location>
    </subcellularLocation>
</comment>
<dbReference type="CTD" id="8589911"/>
<dbReference type="PROSITE" id="PS00118">
    <property type="entry name" value="PA2_HIS"/>
    <property type="match status" value="1"/>
</dbReference>
<evidence type="ECO:0000313" key="4">
    <source>
        <dbReference type="EMBL" id="CAP20543.2"/>
    </source>
</evidence>
<dbReference type="AlphaFoldDB" id="A8WJA0"/>
<gene>
    <name evidence="4 6" type="ORF">CBG23784</name>
    <name evidence="4" type="ORF">CBG_23784</name>
</gene>